<dbReference type="PANTHER" id="PTHR45648">
    <property type="entry name" value="GDSL LIPASE/ACYLHYDROLASE FAMILY PROTEIN (AFU_ORTHOLOGUE AFUA_4G14700)"/>
    <property type="match status" value="1"/>
</dbReference>
<gene>
    <name evidence="3" type="ORF">M441DRAFT_454812</name>
</gene>
<feature type="chain" id="PRO_5015426411" evidence="2">
    <location>
        <begin position="23"/>
        <end position="282"/>
    </location>
</feature>
<evidence type="ECO:0000256" key="2">
    <source>
        <dbReference type="SAM" id="SignalP"/>
    </source>
</evidence>
<proteinExistence type="predicted"/>
<keyword evidence="2" id="KW-0732">Signal</keyword>
<dbReference type="Gene3D" id="3.40.50.1110">
    <property type="entry name" value="SGNH hydrolase"/>
    <property type="match status" value="1"/>
</dbReference>
<keyword evidence="4" id="KW-1185">Reference proteome</keyword>
<reference evidence="3 4" key="1">
    <citation type="submission" date="2016-07" db="EMBL/GenBank/DDBJ databases">
        <title>Multiple horizontal gene transfer events from other fungi enriched the ability of initially mycotrophic Trichoderma (Ascomycota) to feed on dead plant biomass.</title>
        <authorList>
            <consortium name="DOE Joint Genome Institute"/>
            <person name="Aerts A."/>
            <person name="Atanasova L."/>
            <person name="Chenthamara K."/>
            <person name="Zhang J."/>
            <person name="Grujic M."/>
            <person name="Henrissat B."/>
            <person name="Kuo A."/>
            <person name="Salamov A."/>
            <person name="Lipzen A."/>
            <person name="Labutti K."/>
            <person name="Barry K."/>
            <person name="Miao Y."/>
            <person name="Rahimi M.J."/>
            <person name="Shen Q."/>
            <person name="Grigoriev I.V."/>
            <person name="Kubicek C.P."/>
            <person name="Druzhinina I.S."/>
        </authorList>
    </citation>
    <scope>NUCLEOTIDE SEQUENCE [LARGE SCALE GENOMIC DNA]</scope>
    <source>
        <strain evidence="3 4">CBS 433.97</strain>
    </source>
</reference>
<protein>
    <submittedName>
        <fullName evidence="3">Carbohydrate esterase family 16 protein</fullName>
    </submittedName>
</protein>
<sequence>MWPSIKKLLVVSLAVLVKGIGASPLVGRACAPTSNWPAWKGIKHAFYFSIVDIHQSIPGYVSPITVPKPPQWTGNNTLFTIWVGINDIGATYTKGSASNAVINQELVSEYTSLVEQLYTAGARDFVFITVPTIDRYPGTIARGATIAEQEKIDVVQWNQLLIKLAKSEKALHTDTNIWIYDAQALFAKILDNVASFPQTAGITNTTGFCAALLSKSISFPVVLHPFDNLLQSGTPTDDYFDPSCGVPVNQYFWLNSLHPRTPVHDVIAQVLSRELLAGPNIC</sequence>
<dbReference type="InterPro" id="IPR036514">
    <property type="entry name" value="SGNH_hydro_sf"/>
</dbReference>
<feature type="signal peptide" evidence="2">
    <location>
        <begin position="1"/>
        <end position="22"/>
    </location>
</feature>
<organism evidence="3 4">
    <name type="scientific">Trichoderma asperellum (strain ATCC 204424 / CBS 433.97 / NBRC 101777)</name>
    <dbReference type="NCBI Taxonomy" id="1042311"/>
    <lineage>
        <taxon>Eukaryota</taxon>
        <taxon>Fungi</taxon>
        <taxon>Dikarya</taxon>
        <taxon>Ascomycota</taxon>
        <taxon>Pezizomycotina</taxon>
        <taxon>Sordariomycetes</taxon>
        <taxon>Hypocreomycetidae</taxon>
        <taxon>Hypocreales</taxon>
        <taxon>Hypocreaceae</taxon>
        <taxon>Trichoderma</taxon>
    </lineage>
</organism>
<dbReference type="Proteomes" id="UP000240493">
    <property type="component" value="Unassembled WGS sequence"/>
</dbReference>
<name>A0A2T3ZDM1_TRIA4</name>
<evidence type="ECO:0000313" key="3">
    <source>
        <dbReference type="EMBL" id="PTB42903.1"/>
    </source>
</evidence>
<dbReference type="InterPro" id="IPR051058">
    <property type="entry name" value="GDSL_Est/Lipase"/>
</dbReference>
<accession>A0A2T3ZDM1</accession>
<keyword evidence="1" id="KW-0378">Hydrolase</keyword>
<dbReference type="GO" id="GO:0016787">
    <property type="term" value="F:hydrolase activity"/>
    <property type="evidence" value="ECO:0007669"/>
    <property type="project" value="UniProtKB-KW"/>
</dbReference>
<dbReference type="STRING" id="1042311.A0A2T3ZDM1"/>
<evidence type="ECO:0000256" key="1">
    <source>
        <dbReference type="ARBA" id="ARBA00022801"/>
    </source>
</evidence>
<dbReference type="PANTHER" id="PTHR45648:SF85">
    <property type="entry name" value="A, PUTATIVE (AFU_ORTHOLOGUE AFUA_2G10760)-RELATED"/>
    <property type="match status" value="1"/>
</dbReference>
<dbReference type="AlphaFoldDB" id="A0A2T3ZDM1"/>
<dbReference type="OrthoDB" id="1600564at2759"/>
<dbReference type="EMBL" id="KZ679259">
    <property type="protein sequence ID" value="PTB42903.1"/>
    <property type="molecule type" value="Genomic_DNA"/>
</dbReference>
<dbReference type="SUPFAM" id="SSF52266">
    <property type="entry name" value="SGNH hydrolase"/>
    <property type="match status" value="1"/>
</dbReference>
<evidence type="ECO:0000313" key="4">
    <source>
        <dbReference type="Proteomes" id="UP000240493"/>
    </source>
</evidence>